<dbReference type="GO" id="GO:0035556">
    <property type="term" value="P:intracellular signal transduction"/>
    <property type="evidence" value="ECO:0007669"/>
    <property type="project" value="InterPro"/>
</dbReference>
<dbReference type="SUPFAM" id="SSF55073">
    <property type="entry name" value="Nucleotide cyclase"/>
    <property type="match status" value="1"/>
</dbReference>
<dbReference type="CDD" id="cd07302">
    <property type="entry name" value="CHD"/>
    <property type="match status" value="1"/>
</dbReference>
<dbReference type="PANTHER" id="PTHR43081">
    <property type="entry name" value="ADENYLATE CYCLASE, TERMINAL-DIFFERENTIATION SPECIFIC-RELATED"/>
    <property type="match status" value="1"/>
</dbReference>
<dbReference type="InterPro" id="IPR029787">
    <property type="entry name" value="Nucleotide_cyclase"/>
</dbReference>
<feature type="domain" description="Guanylate cyclase" evidence="2">
    <location>
        <begin position="448"/>
        <end position="584"/>
    </location>
</feature>
<keyword evidence="4" id="KW-1185">Reference proteome</keyword>
<dbReference type="InterPro" id="IPR001054">
    <property type="entry name" value="A/G_cyclase"/>
</dbReference>
<accession>A0A418WD95</accession>
<dbReference type="Pfam" id="PF00211">
    <property type="entry name" value="Guanylate_cyc"/>
    <property type="match status" value="1"/>
</dbReference>
<keyword evidence="1" id="KW-0812">Transmembrane</keyword>
<dbReference type="PROSITE" id="PS50125">
    <property type="entry name" value="GUANYLATE_CYCLASE_2"/>
    <property type="match status" value="1"/>
</dbReference>
<dbReference type="Gene3D" id="3.30.70.1230">
    <property type="entry name" value="Nucleotide cyclase"/>
    <property type="match status" value="1"/>
</dbReference>
<organism evidence="3 4">
    <name type="scientific">Oleomonas cavernae</name>
    <dbReference type="NCBI Taxonomy" id="2320859"/>
    <lineage>
        <taxon>Bacteria</taxon>
        <taxon>Pseudomonadati</taxon>
        <taxon>Pseudomonadota</taxon>
        <taxon>Alphaproteobacteria</taxon>
        <taxon>Acetobacterales</taxon>
        <taxon>Acetobacteraceae</taxon>
        <taxon>Oleomonas</taxon>
    </lineage>
</organism>
<proteinExistence type="predicted"/>
<dbReference type="AlphaFoldDB" id="A0A418WD95"/>
<dbReference type="OrthoDB" id="9762462at2"/>
<sequence length="705" mass="76143">MPSREPTHRRRRLWARRLGLSGALALILAALAVSGPLDFLGRAGIDFMIPARHALFGPIFPPEQSDVVLIAIDEQTYHVPPFGETPKVAWTPQLATVLDAVTAAGAVAMGFDVVFPVTLDRQDMLAGRDRPFLVSLRRAAEAGKVVLGEARLSREVLRPHPAQRLAVKGDGNIRLLNLRFDPDDVVRAYTARYRLEGGAGTVPSFGAELAARAGAKVPDEDFLINFNTGPGDVPVYSLADIYACVDTDYMARAFKGKIVLIGEVLDIEDRFRSAKRYALTEGDTSGDPARCKIAADPDRFRPLGSRSSMPGVLIHAAAINTITKQAWLNRLAMPAEAALCFAWFLGLGLSYFQLKPAGGAAAGGAATALLFGVAVLVFTGGTVLPILSMAVGGIVLFAGLYAYRFVIEDSDRRRIHHAFSHYLAPAMVERLAEDPDALRLGGDRRDLTVFFSDMVGFTSLSEKLADQPDRFIEVINQYLTVITSAIEQHDGYIDKFIGDAVMAIWGAPLPNAEAERLAAQAALDAQAALEAFNREVIGPVYGLPPLGTRIGIATGEAIVGNMGSRTRLNYTVTGDVVNLASRLEGANKHYGTGVIVSGATAEHLGDRFVLRTLDRLVVKGKSQAVPIFELVGRSGEVTPERKAQLAVFDQALDKFLARDFEGAQAGFAELAQIDPVAALYHARAFAFRLEPPPDDWDGRYVLETK</sequence>
<dbReference type="InterPro" id="IPR007890">
    <property type="entry name" value="CHASE2"/>
</dbReference>
<dbReference type="GO" id="GO:0004016">
    <property type="term" value="F:adenylate cyclase activity"/>
    <property type="evidence" value="ECO:0007669"/>
    <property type="project" value="UniProtKB-ARBA"/>
</dbReference>
<dbReference type="SMART" id="SM00044">
    <property type="entry name" value="CYCc"/>
    <property type="match status" value="1"/>
</dbReference>
<dbReference type="Proteomes" id="UP000284605">
    <property type="component" value="Unassembled WGS sequence"/>
</dbReference>
<protein>
    <submittedName>
        <fullName evidence="3">Adenylate/guanylate cyclase domain-containing protein</fullName>
    </submittedName>
</protein>
<dbReference type="GO" id="GO:0006171">
    <property type="term" value="P:cAMP biosynthetic process"/>
    <property type="evidence" value="ECO:0007669"/>
    <property type="project" value="TreeGrafter"/>
</dbReference>
<reference evidence="3 4" key="1">
    <citation type="submission" date="2018-09" db="EMBL/GenBank/DDBJ databases">
        <authorList>
            <person name="Zhu H."/>
        </authorList>
    </citation>
    <scope>NUCLEOTIDE SEQUENCE [LARGE SCALE GENOMIC DNA]</scope>
    <source>
        <strain evidence="3 4">K1W22B-8</strain>
    </source>
</reference>
<evidence type="ECO:0000256" key="1">
    <source>
        <dbReference type="SAM" id="Phobius"/>
    </source>
</evidence>
<dbReference type="PANTHER" id="PTHR43081:SF1">
    <property type="entry name" value="ADENYLATE CYCLASE, TERMINAL-DIFFERENTIATION SPECIFIC"/>
    <property type="match status" value="1"/>
</dbReference>
<name>A0A418WD95_9PROT</name>
<feature type="transmembrane region" description="Helical" evidence="1">
    <location>
        <begin position="359"/>
        <end position="380"/>
    </location>
</feature>
<evidence type="ECO:0000313" key="4">
    <source>
        <dbReference type="Proteomes" id="UP000284605"/>
    </source>
</evidence>
<keyword evidence="1" id="KW-0472">Membrane</keyword>
<feature type="transmembrane region" description="Helical" evidence="1">
    <location>
        <begin position="331"/>
        <end position="352"/>
    </location>
</feature>
<comment type="caution">
    <text evidence="3">The sequence shown here is derived from an EMBL/GenBank/DDBJ whole genome shotgun (WGS) entry which is preliminary data.</text>
</comment>
<dbReference type="RefSeq" id="WP_119778638.1">
    <property type="nucleotide sequence ID" value="NZ_QYUK01000011.1"/>
</dbReference>
<feature type="transmembrane region" description="Helical" evidence="1">
    <location>
        <begin position="386"/>
        <end position="406"/>
    </location>
</feature>
<evidence type="ECO:0000313" key="3">
    <source>
        <dbReference type="EMBL" id="RJF88005.1"/>
    </source>
</evidence>
<keyword evidence="1" id="KW-1133">Transmembrane helix</keyword>
<dbReference type="SMART" id="SM01080">
    <property type="entry name" value="CHASE2"/>
    <property type="match status" value="1"/>
</dbReference>
<dbReference type="Pfam" id="PF05226">
    <property type="entry name" value="CHASE2"/>
    <property type="match status" value="1"/>
</dbReference>
<evidence type="ECO:0000259" key="2">
    <source>
        <dbReference type="PROSITE" id="PS50125"/>
    </source>
</evidence>
<dbReference type="InterPro" id="IPR050697">
    <property type="entry name" value="Adenylyl/Guanylyl_Cyclase_3/4"/>
</dbReference>
<dbReference type="EMBL" id="QYUK01000011">
    <property type="protein sequence ID" value="RJF88005.1"/>
    <property type="molecule type" value="Genomic_DNA"/>
</dbReference>
<gene>
    <name evidence="3" type="ORF">D3874_14040</name>
</gene>